<dbReference type="EMBL" id="PPEA01000327">
    <property type="protein sequence ID" value="PQM47497.1"/>
    <property type="molecule type" value="Genomic_DNA"/>
</dbReference>
<evidence type="ECO:0000313" key="1">
    <source>
        <dbReference type="EMBL" id="PQM47497.1"/>
    </source>
</evidence>
<evidence type="ECO:0000313" key="2">
    <source>
        <dbReference type="Proteomes" id="UP000238296"/>
    </source>
</evidence>
<accession>A0A2S8BLD9</accession>
<protein>
    <submittedName>
        <fullName evidence="1">Uncharacterized protein</fullName>
    </submittedName>
</protein>
<comment type="caution">
    <text evidence="1">The sequence shown here is derived from an EMBL/GenBank/DDBJ whole genome shotgun (WGS) entry which is preliminary data.</text>
</comment>
<proteinExistence type="predicted"/>
<name>A0A2S8BLD9_9MYCO</name>
<reference evidence="1 2" key="1">
    <citation type="journal article" date="2017" name="Int. J. Syst. Evol. Microbiol.">
        <title>Mycobacterium talmoniae sp. nov., a slowly growing mycobacterium isolated from human respiratory samples.</title>
        <authorList>
            <person name="Davidson R.M."/>
            <person name="DeGroote M.A."/>
            <person name="Marola J.L."/>
            <person name="Buss S."/>
            <person name="Jones V."/>
            <person name="McNeil M.R."/>
            <person name="Freifeld A.G."/>
            <person name="Elaine Epperson L."/>
            <person name="Hasan N.A."/>
            <person name="Jackson M."/>
            <person name="Iwen P.C."/>
            <person name="Salfinger M."/>
            <person name="Strong M."/>
        </authorList>
    </citation>
    <scope>NUCLEOTIDE SEQUENCE [LARGE SCALE GENOMIC DNA]</scope>
    <source>
        <strain evidence="1 2">ATCC BAA-2683</strain>
    </source>
</reference>
<organism evidence="1 2">
    <name type="scientific">Mycobacterium talmoniae</name>
    <dbReference type="NCBI Taxonomy" id="1858794"/>
    <lineage>
        <taxon>Bacteria</taxon>
        <taxon>Bacillati</taxon>
        <taxon>Actinomycetota</taxon>
        <taxon>Actinomycetes</taxon>
        <taxon>Mycobacteriales</taxon>
        <taxon>Mycobacteriaceae</taxon>
        <taxon>Mycobacterium</taxon>
    </lineage>
</organism>
<gene>
    <name evidence="1" type="ORF">C1Y40_02325</name>
</gene>
<dbReference type="AlphaFoldDB" id="A0A2S8BLD9"/>
<sequence>MAANAAFEGANTTYGPFSITGTMLALGLTPPAISELNVEMSGMLASAVPTGWLLRSFQFGTADLKASQPGPCGSGICATGVGSGSADALMASGSDAATAATAAAPNALLARVFNVGSFVRLNRMLRAAITPRQRHTAPPTRLSGC</sequence>
<dbReference type="Proteomes" id="UP000238296">
    <property type="component" value="Unassembled WGS sequence"/>
</dbReference>